<proteinExistence type="predicted"/>
<keyword evidence="3" id="KW-1185">Reference proteome</keyword>
<feature type="non-terminal residue" evidence="2">
    <location>
        <position position="382"/>
    </location>
</feature>
<gene>
    <name evidence="2" type="ORF">T440DRAFT_391313</name>
</gene>
<dbReference type="PANTHER" id="PTHR33112">
    <property type="entry name" value="DOMAIN PROTEIN, PUTATIVE-RELATED"/>
    <property type="match status" value="1"/>
</dbReference>
<dbReference type="Pfam" id="PF06985">
    <property type="entry name" value="HET"/>
    <property type="match status" value="1"/>
</dbReference>
<reference evidence="2" key="1">
    <citation type="submission" date="2020-01" db="EMBL/GenBank/DDBJ databases">
        <authorList>
            <consortium name="DOE Joint Genome Institute"/>
            <person name="Haridas S."/>
            <person name="Albert R."/>
            <person name="Binder M."/>
            <person name="Bloem J."/>
            <person name="Labutti K."/>
            <person name="Salamov A."/>
            <person name="Andreopoulos B."/>
            <person name="Baker S.E."/>
            <person name="Barry K."/>
            <person name="Bills G."/>
            <person name="Bluhm B.H."/>
            <person name="Cannon C."/>
            <person name="Castanera R."/>
            <person name="Culley D.E."/>
            <person name="Daum C."/>
            <person name="Ezra D."/>
            <person name="Gonzalez J.B."/>
            <person name="Henrissat B."/>
            <person name="Kuo A."/>
            <person name="Liang C."/>
            <person name="Lipzen A."/>
            <person name="Lutzoni F."/>
            <person name="Magnuson J."/>
            <person name="Mondo S."/>
            <person name="Nolan M."/>
            <person name="Ohm R."/>
            <person name="Pangilinan J."/>
            <person name="Park H.-J."/>
            <person name="Ramirez L."/>
            <person name="Alfaro M."/>
            <person name="Sun H."/>
            <person name="Tritt A."/>
            <person name="Yoshinaga Y."/>
            <person name="Zwiers L.-H."/>
            <person name="Turgeon B.G."/>
            <person name="Goodwin S.B."/>
            <person name="Spatafora J.W."/>
            <person name="Crous P.W."/>
            <person name="Grigoriev I.V."/>
        </authorList>
    </citation>
    <scope>NUCLEOTIDE SEQUENCE</scope>
    <source>
        <strain evidence="2">IPT5</strain>
    </source>
</reference>
<sequence>MHRNARETHSRRYTVLEIGRELRSKARLTGNSNYPWRNIPPLPKISGNTESQEALLSARSWLGLCMDNHDACNCDTQTQLPTRVLHILEPKKIRLVEPADRSGSYACLSYCWGKRPFIRTTRQTLGKHLDGISWTDLPKTYQDAITFVHGLGLQYLWIDSLCIVQDSDEDWRHEGSKMSQIYSNAYVTLSATSSTGAHEGLFFRSDPSHIPRTLGFVNKDGMPYELHCREKMNSSDLSRSPLFKRGWTCQERLLSNRIIHFLKQELMWECAEMRTCECSVQSSWYRVELGIGAIKKLHTQEDKQWIEKIWEQIVRDYTKRSLTIPSDILPAVQGLAKRVPPSMGSYLAGHWSATLLASLCWESDERPFDQSEWRAPSWSWAS</sequence>
<accession>A0A6A7BDW4</accession>
<organism evidence="2 3">
    <name type="scientific">Plenodomus tracheiphilus IPT5</name>
    <dbReference type="NCBI Taxonomy" id="1408161"/>
    <lineage>
        <taxon>Eukaryota</taxon>
        <taxon>Fungi</taxon>
        <taxon>Dikarya</taxon>
        <taxon>Ascomycota</taxon>
        <taxon>Pezizomycotina</taxon>
        <taxon>Dothideomycetes</taxon>
        <taxon>Pleosporomycetidae</taxon>
        <taxon>Pleosporales</taxon>
        <taxon>Pleosporineae</taxon>
        <taxon>Leptosphaeriaceae</taxon>
        <taxon>Plenodomus</taxon>
    </lineage>
</organism>
<evidence type="ECO:0000313" key="3">
    <source>
        <dbReference type="Proteomes" id="UP000799423"/>
    </source>
</evidence>
<dbReference type="PANTHER" id="PTHR33112:SF9">
    <property type="entry name" value="HETEROKARYON INCOMPATIBILITY DOMAIN-CONTAINING PROTEIN"/>
    <property type="match status" value="1"/>
</dbReference>
<evidence type="ECO:0000259" key="1">
    <source>
        <dbReference type="Pfam" id="PF06985"/>
    </source>
</evidence>
<dbReference type="AlphaFoldDB" id="A0A6A7BDW4"/>
<evidence type="ECO:0000313" key="2">
    <source>
        <dbReference type="EMBL" id="KAF2852907.1"/>
    </source>
</evidence>
<protein>
    <submittedName>
        <fullName evidence="2">HET-domain-containing protein</fullName>
    </submittedName>
</protein>
<name>A0A6A7BDW4_9PLEO</name>
<feature type="domain" description="Heterokaryon incompatibility" evidence="1">
    <location>
        <begin position="105"/>
        <end position="251"/>
    </location>
</feature>
<dbReference type="Proteomes" id="UP000799423">
    <property type="component" value="Unassembled WGS sequence"/>
</dbReference>
<dbReference type="InterPro" id="IPR010730">
    <property type="entry name" value="HET"/>
</dbReference>
<dbReference type="OrthoDB" id="5362512at2759"/>
<dbReference type="EMBL" id="MU006297">
    <property type="protein sequence ID" value="KAF2852907.1"/>
    <property type="molecule type" value="Genomic_DNA"/>
</dbReference>